<evidence type="ECO:0000256" key="1">
    <source>
        <dbReference type="ARBA" id="ARBA00006484"/>
    </source>
</evidence>
<protein>
    <submittedName>
        <fullName evidence="3">SDR family oxidoreductase</fullName>
    </submittedName>
</protein>
<proteinExistence type="inferred from homology"/>
<dbReference type="Pfam" id="PF13561">
    <property type="entry name" value="adh_short_C2"/>
    <property type="match status" value="1"/>
</dbReference>
<reference evidence="3 4" key="1">
    <citation type="submission" date="2019-04" db="EMBL/GenBank/DDBJ databases">
        <authorList>
            <person name="Jiang L."/>
        </authorList>
    </citation>
    <scope>NUCLEOTIDE SEQUENCE [LARGE SCALE GENOMIC DNA]</scope>
    <source>
        <strain evidence="3 4">YIM 131853</strain>
    </source>
</reference>
<dbReference type="InterPro" id="IPR020904">
    <property type="entry name" value="Sc_DH/Rdtase_CS"/>
</dbReference>
<dbReference type="SUPFAM" id="SSF51735">
    <property type="entry name" value="NAD(P)-binding Rossmann-fold domains"/>
    <property type="match status" value="1"/>
</dbReference>
<dbReference type="InterPro" id="IPR036291">
    <property type="entry name" value="NAD(P)-bd_dom_sf"/>
</dbReference>
<dbReference type="PRINTS" id="PR00081">
    <property type="entry name" value="GDHRDH"/>
</dbReference>
<dbReference type="PANTHER" id="PTHR24321">
    <property type="entry name" value="DEHYDROGENASES, SHORT CHAIN"/>
    <property type="match status" value="1"/>
</dbReference>
<organism evidence="3 4">
    <name type="scientific">Naasia lichenicola</name>
    <dbReference type="NCBI Taxonomy" id="2565933"/>
    <lineage>
        <taxon>Bacteria</taxon>
        <taxon>Bacillati</taxon>
        <taxon>Actinomycetota</taxon>
        <taxon>Actinomycetes</taxon>
        <taxon>Micrococcales</taxon>
        <taxon>Microbacteriaceae</taxon>
        <taxon>Naasia</taxon>
    </lineage>
</organism>
<evidence type="ECO:0000313" key="4">
    <source>
        <dbReference type="Proteomes" id="UP000309133"/>
    </source>
</evidence>
<dbReference type="RefSeq" id="WP_136425861.1">
    <property type="nucleotide sequence ID" value="NZ_SSSM01000001.1"/>
</dbReference>
<dbReference type="OrthoDB" id="272646at2"/>
<comment type="similarity">
    <text evidence="1">Belongs to the short-chain dehydrogenases/reductases (SDR) family.</text>
</comment>
<dbReference type="Proteomes" id="UP000309133">
    <property type="component" value="Unassembled WGS sequence"/>
</dbReference>
<accession>A0A4S4FR46</accession>
<evidence type="ECO:0000313" key="3">
    <source>
        <dbReference type="EMBL" id="THG33080.1"/>
    </source>
</evidence>
<dbReference type="PROSITE" id="PS00061">
    <property type="entry name" value="ADH_SHORT"/>
    <property type="match status" value="1"/>
</dbReference>
<dbReference type="CDD" id="cd05233">
    <property type="entry name" value="SDR_c"/>
    <property type="match status" value="1"/>
</dbReference>
<gene>
    <name evidence="3" type="ORF">E6C64_01595</name>
</gene>
<dbReference type="EMBL" id="SSSM01000001">
    <property type="protein sequence ID" value="THG33080.1"/>
    <property type="molecule type" value="Genomic_DNA"/>
</dbReference>
<dbReference type="GO" id="GO:0016491">
    <property type="term" value="F:oxidoreductase activity"/>
    <property type="evidence" value="ECO:0007669"/>
    <property type="project" value="UniProtKB-KW"/>
</dbReference>
<sequence length="252" mass="25815">MRSHVVTGGGGGVGQAIVERLLAVGDAVVILDRPLDDDEPDDVPAVAEIKPGRELWMAGDATDPETCERAALLAETLAPLGGWVNCAAIFDDRFLHEDERTALGIIGVNLALATAGCAAAVSAFRAAGTGGSIVNVSSHQAQRPVPGALPYAVAKAALEGLTRAVAVDYGLDGIRCNAVALGSIVTPRFDEGQRPELDRVHALGRVGTPQEAAEVIAFLLGPASSLVTGAVIPVDGGRSILGIDPESHRPIS</sequence>
<comment type="caution">
    <text evidence="3">The sequence shown here is derived from an EMBL/GenBank/DDBJ whole genome shotgun (WGS) entry which is preliminary data.</text>
</comment>
<dbReference type="InterPro" id="IPR002347">
    <property type="entry name" value="SDR_fam"/>
</dbReference>
<keyword evidence="2" id="KW-0560">Oxidoreductase</keyword>
<dbReference type="Gene3D" id="3.40.50.720">
    <property type="entry name" value="NAD(P)-binding Rossmann-like Domain"/>
    <property type="match status" value="1"/>
</dbReference>
<keyword evidence="4" id="KW-1185">Reference proteome</keyword>
<evidence type="ECO:0000256" key="2">
    <source>
        <dbReference type="ARBA" id="ARBA00023002"/>
    </source>
</evidence>
<dbReference type="PANTHER" id="PTHR24321:SF8">
    <property type="entry name" value="ESTRADIOL 17-BETA-DEHYDROGENASE 8-RELATED"/>
    <property type="match status" value="1"/>
</dbReference>
<dbReference type="AlphaFoldDB" id="A0A4S4FR46"/>
<name>A0A4S4FR46_9MICO</name>